<dbReference type="EC" id="1.14.14.17" evidence="4 10"/>
<dbReference type="PANTHER" id="PTHR10835:SF0">
    <property type="entry name" value="SQUALENE MONOOXYGENASE"/>
    <property type="match status" value="1"/>
</dbReference>
<comment type="function">
    <text evidence="10">Catalyzes the stereospecific oxidation of squalene to (S)-2,3-epoxysqualene, and is considered to be a rate-limiting enzyme in steroid biosynthesis.</text>
</comment>
<evidence type="ECO:0000256" key="6">
    <source>
        <dbReference type="ARBA" id="ARBA00022827"/>
    </source>
</evidence>
<dbReference type="PRINTS" id="PR00420">
    <property type="entry name" value="RNGMNOXGNASE"/>
</dbReference>
<evidence type="ECO:0000256" key="2">
    <source>
        <dbReference type="ARBA" id="ARBA00004154"/>
    </source>
</evidence>
<dbReference type="InterPro" id="IPR040125">
    <property type="entry name" value="Squalene_monox"/>
</dbReference>
<sequence>MAEYDVVIVGAGVAGSAMAHALATMQVVRPLKIALLERSMAEPDRIVGELLQPGGMDALKKLGLEHTTEDIDAIPVHGYAVLNAGSTVHIPYPDAAEGRSFHHGRFVMRLREAAMKHSNVETIEAVVSELVEDNGKITGVRARRKDRDQEETFSAGLTIVADGCFSKFRNRVLRPSAAKPHTRSHFVGAVLRDARLPIPQHGTVALTTNGPVLLYQIGEHDTRMLVDVKGTSLPRDLVGYMRQNVIPELPPSLRAPIEAAISSERLRSMPNSFLPPSQQGSSHHPPGVLLLGDSWNMRHPLTGGGMTVAFCDVVILQRLLSEYLASRGPDIHEGVKSTWSEWDELAGILKKWHWERKSLASTVNILSVALYDLFGANDENLHVLRTGCFKYFERGGECVRGPVSLLSALAPRPGLLMYHFFSVAFYSIWVLFTQPKPKAIPYPEDVRPGNTTPSDSGVEVESESVVRRRKTSQPQTTSQLVKVEENHAPTLADYPRLFVQSFAVFWTACIVFGPLLWSEIRWW</sequence>
<evidence type="ECO:0000256" key="3">
    <source>
        <dbReference type="ARBA" id="ARBA00008802"/>
    </source>
</evidence>
<evidence type="ECO:0000256" key="1">
    <source>
        <dbReference type="ARBA" id="ARBA00001974"/>
    </source>
</evidence>
<dbReference type="GO" id="GO:0005789">
    <property type="term" value="C:endoplasmic reticulum membrane"/>
    <property type="evidence" value="ECO:0007669"/>
    <property type="project" value="UniProtKB-SubCell"/>
</dbReference>
<dbReference type="PANTHER" id="PTHR10835">
    <property type="entry name" value="SQUALENE MONOOXYGENASE"/>
    <property type="match status" value="1"/>
</dbReference>
<keyword evidence="8 10" id="KW-0560">Oxidoreductase</keyword>
<dbReference type="SUPFAM" id="SSF51905">
    <property type="entry name" value="FAD/NAD(P)-binding domain"/>
    <property type="match status" value="1"/>
</dbReference>
<dbReference type="AlphaFoldDB" id="A0A0K6GEI8"/>
<dbReference type="InterPro" id="IPR036188">
    <property type="entry name" value="FAD/NAD-bd_sf"/>
</dbReference>
<evidence type="ECO:0000256" key="10">
    <source>
        <dbReference type="RuleBase" id="RU367121"/>
    </source>
</evidence>
<keyword evidence="9 10" id="KW-0472">Membrane</keyword>
<reference evidence="13 14" key="1">
    <citation type="submission" date="2015-07" db="EMBL/GenBank/DDBJ databases">
        <authorList>
            <person name="Noorani M."/>
        </authorList>
    </citation>
    <scope>NUCLEOTIDE SEQUENCE [LARGE SCALE GENOMIC DNA]</scope>
    <source>
        <strain evidence="13">BBA 69670</strain>
    </source>
</reference>
<evidence type="ECO:0000313" key="13">
    <source>
        <dbReference type="EMBL" id="CUA77002.1"/>
    </source>
</evidence>
<dbReference type="Gene3D" id="3.50.50.60">
    <property type="entry name" value="FAD/NAD(P)-binding domain"/>
    <property type="match status" value="1"/>
</dbReference>
<evidence type="ECO:0000256" key="9">
    <source>
        <dbReference type="ARBA" id="ARBA00023136"/>
    </source>
</evidence>
<dbReference type="UniPathway" id="UPA00767">
    <property type="reaction ID" value="UER00752"/>
</dbReference>
<comment type="catalytic activity">
    <reaction evidence="10">
        <text>squalene + reduced [NADPH--hemoprotein reductase] + O2 = (S)-2,3-epoxysqualene + oxidized [NADPH--hemoprotein reductase] + H2O + H(+)</text>
        <dbReference type="Rhea" id="RHEA:25282"/>
        <dbReference type="Rhea" id="RHEA-COMP:11964"/>
        <dbReference type="Rhea" id="RHEA-COMP:11965"/>
        <dbReference type="ChEBI" id="CHEBI:15377"/>
        <dbReference type="ChEBI" id="CHEBI:15378"/>
        <dbReference type="ChEBI" id="CHEBI:15379"/>
        <dbReference type="ChEBI" id="CHEBI:15440"/>
        <dbReference type="ChEBI" id="CHEBI:15441"/>
        <dbReference type="ChEBI" id="CHEBI:57618"/>
        <dbReference type="ChEBI" id="CHEBI:58210"/>
        <dbReference type="EC" id="1.14.14.17"/>
    </reaction>
</comment>
<evidence type="ECO:0000256" key="5">
    <source>
        <dbReference type="ARBA" id="ARBA00022630"/>
    </source>
</evidence>
<feature type="domain" description="Squalene epoxidase" evidence="12">
    <location>
        <begin position="155"/>
        <end position="434"/>
    </location>
</feature>
<proteinExistence type="inferred from homology"/>
<feature type="transmembrane region" description="Helical" evidence="10">
    <location>
        <begin position="415"/>
        <end position="432"/>
    </location>
</feature>
<comment type="subcellular location">
    <subcellularLocation>
        <location evidence="10">Endoplasmic reticulum membrane</location>
        <topology evidence="10">Multi-pass membrane protein</topology>
    </subcellularLocation>
    <subcellularLocation>
        <location evidence="2">Microsome membrane</location>
        <topology evidence="2">Multi-pass membrane protein</topology>
    </subcellularLocation>
</comment>
<protein>
    <recommendedName>
        <fullName evidence="4 10">Squalene monooxygenase</fullName>
        <ecNumber evidence="4 10">1.14.14.17</ecNumber>
    </recommendedName>
</protein>
<accession>A0A0K6GEI8</accession>
<keyword evidence="10" id="KW-0812">Transmembrane</keyword>
<name>A0A0K6GEI8_9AGAM</name>
<dbReference type="GO" id="GO:0006696">
    <property type="term" value="P:ergosterol biosynthetic process"/>
    <property type="evidence" value="ECO:0007669"/>
    <property type="project" value="TreeGrafter"/>
</dbReference>
<dbReference type="InterPro" id="IPR013698">
    <property type="entry name" value="Squalene_epoxidase"/>
</dbReference>
<dbReference type="Proteomes" id="UP000044841">
    <property type="component" value="Unassembled WGS sequence"/>
</dbReference>
<keyword evidence="14" id="KW-1185">Reference proteome</keyword>
<keyword evidence="10" id="KW-0256">Endoplasmic reticulum</keyword>
<evidence type="ECO:0000256" key="8">
    <source>
        <dbReference type="ARBA" id="ARBA00023002"/>
    </source>
</evidence>
<keyword evidence="5 10" id="KW-0285">Flavoprotein</keyword>
<comment type="similarity">
    <text evidence="3 10">Belongs to the squalene monooxygenase family.</text>
</comment>
<keyword evidence="13" id="KW-0503">Monooxygenase</keyword>
<organism evidence="13 14">
    <name type="scientific">Rhizoctonia solani</name>
    <dbReference type="NCBI Taxonomy" id="456999"/>
    <lineage>
        <taxon>Eukaryota</taxon>
        <taxon>Fungi</taxon>
        <taxon>Dikarya</taxon>
        <taxon>Basidiomycota</taxon>
        <taxon>Agaricomycotina</taxon>
        <taxon>Agaricomycetes</taxon>
        <taxon>Cantharellales</taxon>
        <taxon>Ceratobasidiaceae</taxon>
        <taxon>Rhizoctonia</taxon>
    </lineage>
</organism>
<feature type="transmembrane region" description="Helical" evidence="10">
    <location>
        <begin position="6"/>
        <end position="28"/>
    </location>
</feature>
<comment type="cofactor">
    <cofactor evidence="1 10">
        <name>FAD</name>
        <dbReference type="ChEBI" id="CHEBI:57692"/>
    </cofactor>
</comment>
<gene>
    <name evidence="13" type="primary">SQLE</name>
    <name evidence="13" type="ORF">RSOLAG22IIIB_12466</name>
</gene>
<feature type="region of interest" description="Disordered" evidence="11">
    <location>
        <begin position="443"/>
        <end position="478"/>
    </location>
</feature>
<evidence type="ECO:0000256" key="7">
    <source>
        <dbReference type="ARBA" id="ARBA00022848"/>
    </source>
</evidence>
<keyword evidence="7" id="KW-0492">Microsome</keyword>
<feature type="transmembrane region" description="Helical" evidence="10">
    <location>
        <begin position="497"/>
        <end position="517"/>
    </location>
</feature>
<keyword evidence="10" id="KW-1133">Transmembrane helix</keyword>
<evidence type="ECO:0000256" key="4">
    <source>
        <dbReference type="ARBA" id="ARBA00012312"/>
    </source>
</evidence>
<evidence type="ECO:0000256" key="11">
    <source>
        <dbReference type="SAM" id="MobiDB-lite"/>
    </source>
</evidence>
<dbReference type="GO" id="GO:0050660">
    <property type="term" value="F:flavin adenine dinucleotide binding"/>
    <property type="evidence" value="ECO:0007669"/>
    <property type="project" value="UniProtKB-UniRule"/>
</dbReference>
<dbReference type="GO" id="GO:0004506">
    <property type="term" value="F:squalene monooxygenase activity"/>
    <property type="evidence" value="ECO:0007669"/>
    <property type="project" value="UniProtKB-UniRule"/>
</dbReference>
<dbReference type="EMBL" id="CYGV01001747">
    <property type="protein sequence ID" value="CUA77002.1"/>
    <property type="molecule type" value="Genomic_DNA"/>
</dbReference>
<dbReference type="Pfam" id="PF08491">
    <property type="entry name" value="SE"/>
    <property type="match status" value="1"/>
</dbReference>
<evidence type="ECO:0000259" key="12">
    <source>
        <dbReference type="Pfam" id="PF08491"/>
    </source>
</evidence>
<evidence type="ECO:0000313" key="14">
    <source>
        <dbReference type="Proteomes" id="UP000044841"/>
    </source>
</evidence>
<keyword evidence="6 10" id="KW-0274">FAD</keyword>